<gene>
    <name evidence="2" type="ORF">CAPTEDRAFT_93911</name>
</gene>
<sequence>MWVTPRHELKGNEIQCQQIQLKLCKTQYDKDKTTKPRGEQPRVPHVGHSETRVEGQ</sequence>
<dbReference type="EMBL" id="KB295674">
    <property type="protein sequence ID" value="ELU12786.1"/>
    <property type="molecule type" value="Genomic_DNA"/>
</dbReference>
<organism evidence="2">
    <name type="scientific">Capitella teleta</name>
    <name type="common">Polychaete worm</name>
    <dbReference type="NCBI Taxonomy" id="283909"/>
    <lineage>
        <taxon>Eukaryota</taxon>
        <taxon>Metazoa</taxon>
        <taxon>Spiralia</taxon>
        <taxon>Lophotrochozoa</taxon>
        <taxon>Annelida</taxon>
        <taxon>Polychaeta</taxon>
        <taxon>Sedentaria</taxon>
        <taxon>Scolecida</taxon>
        <taxon>Capitellidae</taxon>
        <taxon>Capitella</taxon>
    </lineage>
</organism>
<reference evidence="4" key="1">
    <citation type="submission" date="2012-12" db="EMBL/GenBank/DDBJ databases">
        <authorList>
            <person name="Hellsten U."/>
            <person name="Grimwood J."/>
            <person name="Chapman J.A."/>
            <person name="Shapiro H."/>
            <person name="Aerts A."/>
            <person name="Otillar R.P."/>
            <person name="Terry A.Y."/>
            <person name="Boore J.L."/>
            <person name="Simakov O."/>
            <person name="Marletaz F."/>
            <person name="Cho S.-J."/>
            <person name="Edsinger-Gonzales E."/>
            <person name="Havlak P."/>
            <person name="Kuo D.-H."/>
            <person name="Larsson T."/>
            <person name="Lv J."/>
            <person name="Arendt D."/>
            <person name="Savage R."/>
            <person name="Osoegawa K."/>
            <person name="de Jong P."/>
            <person name="Lindberg D.R."/>
            <person name="Seaver E.C."/>
            <person name="Weisblat D.A."/>
            <person name="Putnam N.H."/>
            <person name="Grigoriev I.V."/>
            <person name="Rokhsar D.S."/>
        </authorList>
    </citation>
    <scope>NUCLEOTIDE SEQUENCE</scope>
    <source>
        <strain evidence="4">I ESC-2004</strain>
    </source>
</reference>
<dbReference type="AlphaFoldDB" id="R7V8V7"/>
<dbReference type="Proteomes" id="UP000014760">
    <property type="component" value="Unassembled WGS sequence"/>
</dbReference>
<evidence type="ECO:0000313" key="4">
    <source>
        <dbReference type="Proteomes" id="UP000014760"/>
    </source>
</evidence>
<keyword evidence="4" id="KW-1185">Reference proteome</keyword>
<accession>R7V8V7</accession>
<feature type="region of interest" description="Disordered" evidence="1">
    <location>
        <begin position="30"/>
        <end position="56"/>
    </location>
</feature>
<evidence type="ECO:0000256" key="1">
    <source>
        <dbReference type="SAM" id="MobiDB-lite"/>
    </source>
</evidence>
<reference evidence="2 4" key="2">
    <citation type="journal article" date="2013" name="Nature">
        <title>Insights into bilaterian evolution from three spiralian genomes.</title>
        <authorList>
            <person name="Simakov O."/>
            <person name="Marletaz F."/>
            <person name="Cho S.J."/>
            <person name="Edsinger-Gonzales E."/>
            <person name="Havlak P."/>
            <person name="Hellsten U."/>
            <person name="Kuo D.H."/>
            <person name="Larsson T."/>
            <person name="Lv J."/>
            <person name="Arendt D."/>
            <person name="Savage R."/>
            <person name="Osoegawa K."/>
            <person name="de Jong P."/>
            <person name="Grimwood J."/>
            <person name="Chapman J.A."/>
            <person name="Shapiro H."/>
            <person name="Aerts A."/>
            <person name="Otillar R.P."/>
            <person name="Terry A.Y."/>
            <person name="Boore J.L."/>
            <person name="Grigoriev I.V."/>
            <person name="Lindberg D.R."/>
            <person name="Seaver E.C."/>
            <person name="Weisblat D.A."/>
            <person name="Putnam N.H."/>
            <person name="Rokhsar D.S."/>
        </authorList>
    </citation>
    <scope>NUCLEOTIDE SEQUENCE</scope>
    <source>
        <strain evidence="2 4">I ESC-2004</strain>
    </source>
</reference>
<evidence type="ECO:0000313" key="2">
    <source>
        <dbReference type="EMBL" id="ELU12786.1"/>
    </source>
</evidence>
<proteinExistence type="predicted"/>
<name>R7V8V7_CAPTE</name>
<protein>
    <submittedName>
        <fullName evidence="2 3">Uncharacterized protein</fullName>
    </submittedName>
</protein>
<dbReference type="HOGENOM" id="CLU_3016210_0_0_1"/>
<dbReference type="EnsemblMetazoa" id="CapteT93911">
    <property type="protein sequence ID" value="CapteP93911"/>
    <property type="gene ID" value="CapteG93911"/>
</dbReference>
<evidence type="ECO:0000313" key="3">
    <source>
        <dbReference type="EnsemblMetazoa" id="CapteP93911"/>
    </source>
</evidence>
<reference evidence="3" key="3">
    <citation type="submission" date="2015-06" db="UniProtKB">
        <authorList>
            <consortium name="EnsemblMetazoa"/>
        </authorList>
    </citation>
    <scope>IDENTIFICATION</scope>
</reference>
<dbReference type="EMBL" id="AMQN01019374">
    <property type="status" value="NOT_ANNOTATED_CDS"/>
    <property type="molecule type" value="Genomic_DNA"/>
</dbReference>